<dbReference type="Proteomes" id="UP000002009">
    <property type="component" value="Chromosome 1"/>
</dbReference>
<evidence type="ECO:0000256" key="1">
    <source>
        <dbReference type="SAM" id="MobiDB-lite"/>
    </source>
</evidence>
<dbReference type="RefSeq" id="XP_002507478.1">
    <property type="nucleotide sequence ID" value="XM_002507432.1"/>
</dbReference>
<keyword evidence="3" id="KW-1185">Reference proteome</keyword>
<dbReference type="GeneID" id="8250401"/>
<reference evidence="2 3" key="1">
    <citation type="journal article" date="2009" name="Science">
        <title>Green evolution and dynamic adaptations revealed by genomes of the marine picoeukaryotes Micromonas.</title>
        <authorList>
            <person name="Worden A.Z."/>
            <person name="Lee J.H."/>
            <person name="Mock T."/>
            <person name="Rouze P."/>
            <person name="Simmons M.P."/>
            <person name="Aerts A.L."/>
            <person name="Allen A.E."/>
            <person name="Cuvelier M.L."/>
            <person name="Derelle E."/>
            <person name="Everett M.V."/>
            <person name="Foulon E."/>
            <person name="Grimwood J."/>
            <person name="Gundlach H."/>
            <person name="Henrissat B."/>
            <person name="Napoli C."/>
            <person name="McDonald S.M."/>
            <person name="Parker M.S."/>
            <person name="Rombauts S."/>
            <person name="Salamov A."/>
            <person name="Von Dassow P."/>
            <person name="Badger J.H."/>
            <person name="Coutinho P.M."/>
            <person name="Demir E."/>
            <person name="Dubchak I."/>
            <person name="Gentemann C."/>
            <person name="Eikrem W."/>
            <person name="Gready J.E."/>
            <person name="John U."/>
            <person name="Lanier W."/>
            <person name="Lindquist E.A."/>
            <person name="Lucas S."/>
            <person name="Mayer K.F."/>
            <person name="Moreau H."/>
            <person name="Not F."/>
            <person name="Otillar R."/>
            <person name="Panaud O."/>
            <person name="Pangilinan J."/>
            <person name="Paulsen I."/>
            <person name="Piegu B."/>
            <person name="Poliakov A."/>
            <person name="Robbens S."/>
            <person name="Schmutz J."/>
            <person name="Toulza E."/>
            <person name="Wyss T."/>
            <person name="Zelensky A."/>
            <person name="Zhou K."/>
            <person name="Armbrust E.V."/>
            <person name="Bhattacharya D."/>
            <person name="Goodenough U.W."/>
            <person name="Van de Peer Y."/>
            <person name="Grigoriev I.V."/>
        </authorList>
    </citation>
    <scope>NUCLEOTIDE SEQUENCE [LARGE SCALE GENOMIC DNA]</scope>
    <source>
        <strain evidence="3">RCC299 / NOUM17</strain>
    </source>
</reference>
<dbReference type="EMBL" id="CP001574">
    <property type="protein sequence ID" value="ACO68736.1"/>
    <property type="molecule type" value="Genomic_DNA"/>
</dbReference>
<feature type="region of interest" description="Disordered" evidence="1">
    <location>
        <begin position="98"/>
        <end position="122"/>
    </location>
</feature>
<evidence type="ECO:0000313" key="2">
    <source>
        <dbReference type="EMBL" id="ACO68736.1"/>
    </source>
</evidence>
<organism evidence="2 3">
    <name type="scientific">Micromonas commoda (strain RCC299 / NOUM17 / CCMP2709)</name>
    <name type="common">Picoplanktonic green alga</name>
    <dbReference type="NCBI Taxonomy" id="296587"/>
    <lineage>
        <taxon>Eukaryota</taxon>
        <taxon>Viridiplantae</taxon>
        <taxon>Chlorophyta</taxon>
        <taxon>Mamiellophyceae</taxon>
        <taxon>Mamiellales</taxon>
        <taxon>Mamiellaceae</taxon>
        <taxon>Micromonas</taxon>
    </lineage>
</organism>
<proteinExistence type="predicted"/>
<protein>
    <submittedName>
        <fullName evidence="2">Uncharacterized protein</fullName>
    </submittedName>
</protein>
<dbReference type="InParanoid" id="C1FD74"/>
<dbReference type="eggNOG" id="ENOG502S9D9">
    <property type="taxonomic scope" value="Eukaryota"/>
</dbReference>
<dbReference type="AlphaFoldDB" id="C1FD74"/>
<accession>C1FD74</accession>
<sequence length="249" mass="27456">METAINRLHAFNHLICVHTSNAGGNQTRTHDKVKFAVQAVCKLGGLITFTEPIGEIPGTTNRNGNTNNLRPDIRVDGLRDTGITILADVSITHIVDSAVNHTSQPRPRQGNSAPNSDPIMRRETDKNNKYKAAATAVHKEFIPLVMDTYGRMGKPFLNFLKDVAALTARRASGNVNERTLAIYDSIDPPNELRNRIHLRNLALVHVALIISPMQRVAGSTVTNDRQHGARGGMYGAHEHYVQPYPVTNF</sequence>
<evidence type="ECO:0000313" key="3">
    <source>
        <dbReference type="Proteomes" id="UP000002009"/>
    </source>
</evidence>
<dbReference type="KEGG" id="mis:MICPUN_54929"/>
<gene>
    <name evidence="2" type="ORF">MICPUN_54929</name>
</gene>
<name>C1FD74_MICCC</name>
<feature type="compositionally biased region" description="Polar residues" evidence="1">
    <location>
        <begin position="99"/>
        <end position="115"/>
    </location>
</feature>